<gene>
    <name evidence="1" type="ordered locus">Tcur_2668</name>
</gene>
<dbReference type="InterPro" id="IPR032710">
    <property type="entry name" value="NTF2-like_dom_sf"/>
</dbReference>
<dbReference type="AlphaFoldDB" id="D1A5S5"/>
<dbReference type="HOGENOM" id="CLU_125491_0_0_11"/>
<reference evidence="1 2" key="1">
    <citation type="journal article" date="2011" name="Stand. Genomic Sci.">
        <title>Complete genome sequence of Thermomonospora curvata type strain (B9).</title>
        <authorList>
            <person name="Chertkov O."/>
            <person name="Sikorski J."/>
            <person name="Nolan M."/>
            <person name="Lapidus A."/>
            <person name="Lucas S."/>
            <person name="Del Rio T.G."/>
            <person name="Tice H."/>
            <person name="Cheng J.F."/>
            <person name="Goodwin L."/>
            <person name="Pitluck S."/>
            <person name="Liolios K."/>
            <person name="Ivanova N."/>
            <person name="Mavromatis K."/>
            <person name="Mikhailova N."/>
            <person name="Ovchinnikova G."/>
            <person name="Pati A."/>
            <person name="Chen A."/>
            <person name="Palaniappan K."/>
            <person name="Djao O.D."/>
            <person name="Land M."/>
            <person name="Hauser L."/>
            <person name="Chang Y.J."/>
            <person name="Jeffries C.D."/>
            <person name="Brettin T."/>
            <person name="Han C."/>
            <person name="Detter J.C."/>
            <person name="Rohde M."/>
            <person name="Goker M."/>
            <person name="Woyke T."/>
            <person name="Bristow J."/>
            <person name="Eisen J.A."/>
            <person name="Markowitz V."/>
            <person name="Hugenholtz P."/>
            <person name="Klenk H.P."/>
            <person name="Kyrpides N.C."/>
        </authorList>
    </citation>
    <scope>NUCLEOTIDE SEQUENCE [LARGE SCALE GENOMIC DNA]</scope>
    <source>
        <strain evidence="2">ATCC 19995 / DSM 43183 / JCM 3096 / KCTC 9072 / NBRC 15933 / NCIMB 10081 / Henssen B9</strain>
    </source>
</reference>
<dbReference type="GO" id="GO:0030638">
    <property type="term" value="P:polyketide metabolic process"/>
    <property type="evidence" value="ECO:0007669"/>
    <property type="project" value="InterPro"/>
</dbReference>
<dbReference type="eggNOG" id="COG5485">
    <property type="taxonomic scope" value="Bacteria"/>
</dbReference>
<dbReference type="InterPro" id="IPR009959">
    <property type="entry name" value="Cyclase_SnoaL-like"/>
</dbReference>
<dbReference type="Proteomes" id="UP000001918">
    <property type="component" value="Chromosome"/>
</dbReference>
<organism evidence="1 2">
    <name type="scientific">Thermomonospora curvata (strain ATCC 19995 / DSM 43183 / JCM 3096 / KCTC 9072 / NBRC 15933 / NCIMB 10081 / Henssen B9)</name>
    <dbReference type="NCBI Taxonomy" id="471852"/>
    <lineage>
        <taxon>Bacteria</taxon>
        <taxon>Bacillati</taxon>
        <taxon>Actinomycetota</taxon>
        <taxon>Actinomycetes</taxon>
        <taxon>Streptosporangiales</taxon>
        <taxon>Thermomonosporaceae</taxon>
        <taxon>Thermomonospora</taxon>
    </lineage>
</organism>
<dbReference type="PANTHER" id="PTHR38436">
    <property type="entry name" value="POLYKETIDE CYCLASE SNOAL-LIKE DOMAIN"/>
    <property type="match status" value="1"/>
</dbReference>
<dbReference type="KEGG" id="tcu:Tcur_2668"/>
<dbReference type="Gene3D" id="3.10.450.50">
    <property type="match status" value="1"/>
</dbReference>
<evidence type="ECO:0000313" key="2">
    <source>
        <dbReference type="Proteomes" id="UP000001918"/>
    </source>
</evidence>
<protein>
    <recommendedName>
        <fullName evidence="3">Ester cyclase</fullName>
    </recommendedName>
</protein>
<dbReference type="Pfam" id="PF07366">
    <property type="entry name" value="SnoaL"/>
    <property type="match status" value="1"/>
</dbReference>
<accession>D1A5S5</accession>
<dbReference type="PANTHER" id="PTHR38436:SF1">
    <property type="entry name" value="ESTER CYCLASE"/>
    <property type="match status" value="1"/>
</dbReference>
<dbReference type="STRING" id="471852.Tcur_2668"/>
<evidence type="ECO:0008006" key="3">
    <source>
        <dbReference type="Google" id="ProtNLM"/>
    </source>
</evidence>
<dbReference type="EMBL" id="CP001738">
    <property type="protein sequence ID" value="ACY98220.1"/>
    <property type="molecule type" value="Genomic_DNA"/>
</dbReference>
<name>D1A5S5_THECD</name>
<sequence length="155" mass="17218">MGSTAAEAADLRARREAVVREHMEAENALDFDRALSTFDHPRYELMATGQVFDGPEEVMGYYRTTREAFPDQRNENVVLRHADDAVIAEFDLKGTHLGPYLGFPPTGKSFTCRMAALFLFEGDRIVCERVYFDLTTIAAQLGLLGEVAKLAEPAG</sequence>
<evidence type="ECO:0000313" key="1">
    <source>
        <dbReference type="EMBL" id="ACY98220.1"/>
    </source>
</evidence>
<proteinExistence type="predicted"/>
<dbReference type="SUPFAM" id="SSF54427">
    <property type="entry name" value="NTF2-like"/>
    <property type="match status" value="1"/>
</dbReference>
<keyword evidence="2" id="KW-1185">Reference proteome</keyword>
<dbReference type="RefSeq" id="WP_012853004.1">
    <property type="nucleotide sequence ID" value="NC_013510.1"/>
</dbReference>